<dbReference type="EMBL" id="JAWHQM010000040">
    <property type="protein sequence ID" value="KAK5634401.1"/>
    <property type="molecule type" value="Genomic_DNA"/>
</dbReference>
<evidence type="ECO:0000313" key="2">
    <source>
        <dbReference type="Proteomes" id="UP001305414"/>
    </source>
</evidence>
<proteinExistence type="predicted"/>
<organism evidence="1 2">
    <name type="scientific">Xylaria bambusicola</name>
    <dbReference type="NCBI Taxonomy" id="326684"/>
    <lineage>
        <taxon>Eukaryota</taxon>
        <taxon>Fungi</taxon>
        <taxon>Dikarya</taxon>
        <taxon>Ascomycota</taxon>
        <taxon>Pezizomycotina</taxon>
        <taxon>Sordariomycetes</taxon>
        <taxon>Xylariomycetidae</taxon>
        <taxon>Xylariales</taxon>
        <taxon>Xylariaceae</taxon>
        <taxon>Xylaria</taxon>
    </lineage>
</organism>
<comment type="caution">
    <text evidence="1">The sequence shown here is derived from an EMBL/GenBank/DDBJ whole genome shotgun (WGS) entry which is preliminary data.</text>
</comment>
<protein>
    <submittedName>
        <fullName evidence="1">Uncharacterized protein</fullName>
    </submittedName>
</protein>
<name>A0AAN7ZCG3_9PEZI</name>
<dbReference type="Proteomes" id="UP001305414">
    <property type="component" value="Unassembled WGS sequence"/>
</dbReference>
<keyword evidence="2" id="KW-1185">Reference proteome</keyword>
<sequence>MASALQPEQPIPQSLQLYNQQEENLRRRPFSPWAARFGITDTQRDAVFDRASEQKSGVAPDHSTTNHLCLISPFIHSIYYGDPLKTEDQGVFSTQDDIDRFFFAETKYRTRFACIAPWQLGPQNRSVRFSRRGYVPGGNIKSLVQPTIHAAIFDTERIQVDEDKWFRFFRKDRWWGSVAPPEDQGEYLDGDRWSVDEPRAWYWISVAIELADRMLKALIKDKHPFLETMLYGKLTYWNDPEYIQNAPSAEPQPEAKVLLSRAFMKQQWQAENGNAPFNWDMVLDKFDDHDWTARMEDLSSGQQWAFQPPTNDDNDNYAGITDTTQGGLISLNSIRLRSLMSSQYTLAELCNIIYCQANTVTHALVHMRVRHDRNPFFTNLKPYNDMWWTFPNLNSEPTMAGRRKWGTPGLLTVIVLTVETAIFGGSVRLIASKGEQEAMLGINKISWPYPYCSTSGPYGRMASGHPAFQDGADNTLTLIPSLWTSKLVSEEFWKDDTIPRKSDNFFHSIDFFRSEHPYEAATFDTDKRPIPIIMDREKIRELHQQGQLDAGIVDMISDWEKRESLFNQARAGWYEEKRERWSYLEARRRFYVFDAEMKKASWNRRLYHCANNAHWLMSVIPWGSRDQYTTYLHEREKMWPWHAVGTIDFDLSFINHLCIGLLMMAAIPFRLTEVRIQPPLKPIHVTLYPSSENPTSMPVWKYIRGATGANINYKEWTPASVFHDPLDRDGQVFFYGQYTHIDYLDLVKKLIKYFASMETLVSKPWIDEILRVEARIREQREQQRRAMTPVAMGLSYADTAWDFKIPEYDPNQKWWSSNADRWVDL</sequence>
<accession>A0AAN7ZCG3</accession>
<evidence type="ECO:0000313" key="1">
    <source>
        <dbReference type="EMBL" id="KAK5634401.1"/>
    </source>
</evidence>
<reference evidence="1 2" key="1">
    <citation type="submission" date="2023-10" db="EMBL/GenBank/DDBJ databases">
        <title>Draft genome sequence of Xylaria bambusicola isolate GMP-LS, the root and basal stem rot pathogen of sugarcane in Indonesia.</title>
        <authorList>
            <person name="Selvaraj P."/>
            <person name="Muralishankar V."/>
            <person name="Muruganantham S."/>
            <person name="Sp S."/>
            <person name="Haryani S."/>
            <person name="Lau K.J.X."/>
            <person name="Naqvi N.I."/>
        </authorList>
    </citation>
    <scope>NUCLEOTIDE SEQUENCE [LARGE SCALE GENOMIC DNA]</scope>
    <source>
        <strain evidence="1">GMP-LS</strain>
    </source>
</reference>
<dbReference type="AlphaFoldDB" id="A0AAN7ZCG3"/>
<gene>
    <name evidence="1" type="ORF">RRF57_010114</name>
</gene>